<dbReference type="InterPro" id="IPR001509">
    <property type="entry name" value="Epimerase_deHydtase"/>
</dbReference>
<keyword evidence="2" id="KW-0119">Carbohydrate metabolism</keyword>
<evidence type="ECO:0000313" key="4">
    <source>
        <dbReference type="EMBL" id="KAB1079516.1"/>
    </source>
</evidence>
<dbReference type="OrthoDB" id="9801056at2"/>
<comment type="caution">
    <text evidence="4">The sequence shown here is derived from an EMBL/GenBank/DDBJ whole genome shotgun (WGS) entry which is preliminary data.</text>
</comment>
<reference evidence="4 5" key="1">
    <citation type="submission" date="2019-09" db="EMBL/GenBank/DDBJ databases">
        <title>YIM 48816 draft genome.</title>
        <authorList>
            <person name="Jiang L."/>
        </authorList>
    </citation>
    <scope>NUCLEOTIDE SEQUENCE [LARGE SCALE GENOMIC DNA]</scope>
    <source>
        <strain evidence="4 5">YIM 48816</strain>
    </source>
</reference>
<dbReference type="CDD" id="cd05238">
    <property type="entry name" value="Gne_like_SDR_e"/>
    <property type="match status" value="1"/>
</dbReference>
<feature type="domain" description="NAD-dependent epimerase/dehydratase" evidence="3">
    <location>
        <begin position="3"/>
        <end position="210"/>
    </location>
</feature>
<dbReference type="Pfam" id="PF01370">
    <property type="entry name" value="Epimerase"/>
    <property type="match status" value="1"/>
</dbReference>
<dbReference type="InterPro" id="IPR050005">
    <property type="entry name" value="DenD"/>
</dbReference>
<organism evidence="4 5">
    <name type="scientific">Methylobacterium soli</name>
    <dbReference type="NCBI Taxonomy" id="553447"/>
    <lineage>
        <taxon>Bacteria</taxon>
        <taxon>Pseudomonadati</taxon>
        <taxon>Pseudomonadota</taxon>
        <taxon>Alphaproteobacteria</taxon>
        <taxon>Hyphomicrobiales</taxon>
        <taxon>Methylobacteriaceae</taxon>
        <taxon>Methylobacterium</taxon>
    </lineage>
</organism>
<name>A0A6L3T3F6_9HYPH</name>
<dbReference type="Proteomes" id="UP000474159">
    <property type="component" value="Unassembled WGS sequence"/>
</dbReference>
<evidence type="ECO:0000256" key="2">
    <source>
        <dbReference type="ARBA" id="ARBA00023277"/>
    </source>
</evidence>
<keyword evidence="5" id="KW-1185">Reference proteome</keyword>
<dbReference type="InterPro" id="IPR036291">
    <property type="entry name" value="NAD(P)-bd_dom_sf"/>
</dbReference>
<protein>
    <submittedName>
        <fullName evidence="4">SDR family oxidoreductase</fullName>
    </submittedName>
</protein>
<evidence type="ECO:0000256" key="1">
    <source>
        <dbReference type="ARBA" id="ARBA00022857"/>
    </source>
</evidence>
<accession>A0A6L3T3F6</accession>
<evidence type="ECO:0000259" key="3">
    <source>
        <dbReference type="Pfam" id="PF01370"/>
    </source>
</evidence>
<dbReference type="EMBL" id="VZZK01000008">
    <property type="protein sequence ID" value="KAB1079516.1"/>
    <property type="molecule type" value="Genomic_DNA"/>
</dbReference>
<dbReference type="Gene3D" id="3.90.25.10">
    <property type="entry name" value="UDP-galactose 4-epimerase, domain 1"/>
    <property type="match status" value="1"/>
</dbReference>
<dbReference type="NCBIfam" id="NF043036">
    <property type="entry name" value="ErythonDh"/>
    <property type="match status" value="1"/>
</dbReference>
<keyword evidence="1" id="KW-0521">NADP</keyword>
<evidence type="ECO:0000313" key="5">
    <source>
        <dbReference type="Proteomes" id="UP000474159"/>
    </source>
</evidence>
<dbReference type="AlphaFoldDB" id="A0A6L3T3F6"/>
<gene>
    <name evidence="4" type="ORF">F6X53_09460</name>
</gene>
<dbReference type="SUPFAM" id="SSF51735">
    <property type="entry name" value="NAD(P)-binding Rossmann-fold domains"/>
    <property type="match status" value="1"/>
</dbReference>
<dbReference type="GO" id="GO:0016491">
    <property type="term" value="F:oxidoreductase activity"/>
    <property type="evidence" value="ECO:0007669"/>
    <property type="project" value="InterPro"/>
</dbReference>
<sequence length="327" mass="34292">MHALILGAAGMIGRRLTDALAQSGSLGGQALDALTLVDVVTPAVPDALAGRVTAQAADLSGTGAAETAIAGRPDVIFHLAAVVSGEAEADFEKGYRINLDSTRLLFEAIRQAHLAEGYRPRVVFTSSLAVFGAPLPPVIGDDMILTPASSYGTQKAMGELLLSDYTRRGFLDGIGLRLPTICVRPGKPNKAASGFFSGIIREPLAGQEAVLPVPDTVRHWFASPRAATDFLVHAAGIDLAPLGQRRNLTMPGVSATVAEEIEALRRVAGERAVALIRREPDPAILRIIETWPEAFATERALGLGFRADPSFDAIVALHIAETGAGPA</sequence>
<dbReference type="PANTHER" id="PTHR43103:SF3">
    <property type="entry name" value="ADP-L-GLYCERO-D-MANNO-HEPTOSE-6-EPIMERASE"/>
    <property type="match status" value="1"/>
</dbReference>
<dbReference type="Gene3D" id="3.40.50.720">
    <property type="entry name" value="NAD(P)-binding Rossmann-like Domain"/>
    <property type="match status" value="1"/>
</dbReference>
<proteinExistence type="predicted"/>
<dbReference type="PANTHER" id="PTHR43103">
    <property type="entry name" value="NUCLEOSIDE-DIPHOSPHATE-SUGAR EPIMERASE"/>
    <property type="match status" value="1"/>
</dbReference>
<dbReference type="RefSeq" id="WP_150999780.1">
    <property type="nucleotide sequence ID" value="NZ_VZZK01000008.1"/>
</dbReference>